<evidence type="ECO:0000256" key="3">
    <source>
        <dbReference type="ARBA" id="ARBA00022448"/>
    </source>
</evidence>
<evidence type="ECO:0000256" key="7">
    <source>
        <dbReference type="ARBA" id="ARBA00022989"/>
    </source>
</evidence>
<keyword evidence="10" id="KW-0066">ATP synthesis</keyword>
<dbReference type="PANTHER" id="PTHR11410">
    <property type="entry name" value="ATP SYNTHASE SUBUNIT A"/>
    <property type="match status" value="1"/>
</dbReference>
<dbReference type="Gene3D" id="1.20.120.220">
    <property type="entry name" value="ATP synthase, F0 complex, subunit A"/>
    <property type="match status" value="1"/>
</dbReference>
<sequence>MNIINFNPFEQFMINNNLIFSNVDNLFPPIKLFINNILIIMILIFLLFTFFYYNLSTEKKYYNYNIIIELIKSFYIFIYKNVKTILSKKVTNIYFPFYFFLFLFIMYSNLIGILPYSFAITSHFFITYLLSYIVCFSNLLIGFKINGLAFFSLLFAQGVPFILNPFLILIETISYLFRSISLALRLFANLVAGHILLDTLNLFIFKSIFIKTIVLFKVIFNVVILAFNLILVIFEIFVAISQGYIFVILSTIFSKDIFLSH</sequence>
<gene>
    <name evidence="13" type="primary">atp6</name>
</gene>
<dbReference type="EMBL" id="KJ679272">
    <property type="protein sequence ID" value="AID52030.1"/>
    <property type="molecule type" value="Genomic_DNA"/>
</dbReference>
<feature type="transmembrane region" description="Helical" evidence="12">
    <location>
        <begin position="209"/>
        <end position="230"/>
    </location>
</feature>
<feature type="transmembrane region" description="Helical" evidence="12">
    <location>
        <begin position="176"/>
        <end position="197"/>
    </location>
</feature>
<name>A0A0B4MYZ3_9EUKA</name>
<keyword evidence="5 12" id="KW-0812">Transmembrane</keyword>
<geneLocation type="mitochondrion" evidence="13"/>
<feature type="transmembrane region" description="Helical" evidence="12">
    <location>
        <begin position="148"/>
        <end position="170"/>
    </location>
</feature>
<evidence type="ECO:0000256" key="5">
    <source>
        <dbReference type="ARBA" id="ARBA00022692"/>
    </source>
</evidence>
<dbReference type="PANTHER" id="PTHR11410:SF0">
    <property type="entry name" value="ATP SYNTHASE SUBUNIT A"/>
    <property type="match status" value="1"/>
</dbReference>
<evidence type="ECO:0000256" key="2">
    <source>
        <dbReference type="ARBA" id="ARBA00006810"/>
    </source>
</evidence>
<dbReference type="InterPro" id="IPR045083">
    <property type="entry name" value="ATP_synth_F0_asu_bact/mt"/>
</dbReference>
<keyword evidence="13" id="KW-0496">Mitochondrion</keyword>
<dbReference type="GO" id="GO:0046933">
    <property type="term" value="F:proton-transporting ATP synthase activity, rotational mechanism"/>
    <property type="evidence" value="ECO:0007669"/>
    <property type="project" value="TreeGrafter"/>
</dbReference>
<dbReference type="Pfam" id="PF00119">
    <property type="entry name" value="ATP-synt_A"/>
    <property type="match status" value="1"/>
</dbReference>
<dbReference type="PROSITE" id="PS00449">
    <property type="entry name" value="ATPASE_A"/>
    <property type="match status" value="1"/>
</dbReference>
<reference evidence="13" key="2">
    <citation type="submission" date="2014-04" db="EMBL/GenBank/DDBJ databases">
        <authorList>
            <person name="Fu C.-J."/>
            <person name="Sheikh S."/>
            <person name="Miao W."/>
            <person name="Andersson S.G.E."/>
            <person name="Baldauf S.L."/>
        </authorList>
    </citation>
    <scope>NUCLEOTIDE SEQUENCE</scope>
    <source>
        <strain evidence="13">ATCC MYA-3509</strain>
    </source>
</reference>
<evidence type="ECO:0000313" key="13">
    <source>
        <dbReference type="EMBL" id="AID52030.1"/>
    </source>
</evidence>
<evidence type="ECO:0000256" key="6">
    <source>
        <dbReference type="ARBA" id="ARBA00022781"/>
    </source>
</evidence>
<keyword evidence="9 12" id="KW-0472">Membrane</keyword>
<dbReference type="InterPro" id="IPR035908">
    <property type="entry name" value="F0_ATP_A_sf"/>
</dbReference>
<evidence type="ECO:0000256" key="11">
    <source>
        <dbReference type="RuleBase" id="RU004450"/>
    </source>
</evidence>
<feature type="transmembrane region" description="Helical" evidence="12">
    <location>
        <begin position="91"/>
        <end position="114"/>
    </location>
</feature>
<dbReference type="RefSeq" id="YP_009117115.1">
    <property type="nucleotide sequence ID" value="NC_026286.1"/>
</dbReference>
<keyword evidence="6" id="KW-0375">Hydrogen ion transport</keyword>
<dbReference type="GO" id="GO:0045259">
    <property type="term" value="C:proton-transporting ATP synthase complex"/>
    <property type="evidence" value="ECO:0007669"/>
    <property type="project" value="UniProtKB-KW"/>
</dbReference>
<reference evidence="13" key="1">
    <citation type="journal article" date="2014" name="Genome Biol. Evol.">
        <title>Missing genes, multiple ORFs, and C-to-U type RNA editing in Acrasis kona (Heterolobosea, Excavata) mitochondrial DNA.</title>
        <authorList>
            <person name="Fu C.J."/>
            <person name="Sheikh S."/>
            <person name="Miao W."/>
            <person name="Andersson S.G."/>
            <person name="Baldauf S.L."/>
        </authorList>
    </citation>
    <scope>NUCLEOTIDE SEQUENCE</scope>
    <source>
        <strain evidence="13">ATCC MYA-3509</strain>
    </source>
</reference>
<protein>
    <recommendedName>
        <fullName evidence="11">ATP synthase subunit a</fullName>
    </recommendedName>
</protein>
<evidence type="ECO:0000256" key="12">
    <source>
        <dbReference type="SAM" id="Phobius"/>
    </source>
</evidence>
<dbReference type="InterPro" id="IPR000568">
    <property type="entry name" value="ATP_synth_F0_asu"/>
</dbReference>
<organism evidence="13">
    <name type="scientific">Acrasis kona</name>
    <dbReference type="NCBI Taxonomy" id="1008807"/>
    <lineage>
        <taxon>Eukaryota</taxon>
        <taxon>Discoba</taxon>
        <taxon>Heterolobosea</taxon>
        <taxon>Tetramitia</taxon>
        <taxon>Eutetramitia</taxon>
        <taxon>Acrasidae</taxon>
        <taxon>Acrasis</taxon>
    </lineage>
</organism>
<dbReference type="GeneID" id="22974589"/>
<keyword evidence="8" id="KW-0406">Ion transport</keyword>
<keyword evidence="3" id="KW-0813">Transport</keyword>
<dbReference type="InterPro" id="IPR023011">
    <property type="entry name" value="ATP_synth_F0_asu_AS"/>
</dbReference>
<proteinExistence type="inferred from homology"/>
<evidence type="ECO:0000256" key="1">
    <source>
        <dbReference type="ARBA" id="ARBA00004141"/>
    </source>
</evidence>
<dbReference type="CDD" id="cd00310">
    <property type="entry name" value="ATP-synt_Fo_a_6"/>
    <property type="match status" value="1"/>
</dbReference>
<dbReference type="HAMAP" id="MF_01393">
    <property type="entry name" value="ATP_synth_a_bact"/>
    <property type="match status" value="1"/>
</dbReference>
<comment type="subcellular location">
    <subcellularLocation>
        <location evidence="1">Membrane</location>
        <topology evidence="1">Multi-pass membrane protein</topology>
    </subcellularLocation>
    <subcellularLocation>
        <location evidence="11">Mitochondrion inner membrane</location>
        <topology evidence="11">Multi-pass membrane protein</topology>
    </subcellularLocation>
</comment>
<feature type="transmembrane region" description="Helical" evidence="12">
    <location>
        <begin position="120"/>
        <end position="141"/>
    </location>
</feature>
<comment type="similarity">
    <text evidence="2">Belongs to the ATPase A chain family.</text>
</comment>
<dbReference type="AlphaFoldDB" id="A0A0B4MYZ3"/>
<dbReference type="GO" id="GO:0005743">
    <property type="term" value="C:mitochondrial inner membrane"/>
    <property type="evidence" value="ECO:0007669"/>
    <property type="project" value="UniProtKB-SubCell"/>
</dbReference>
<evidence type="ECO:0000256" key="10">
    <source>
        <dbReference type="ARBA" id="ARBA00023310"/>
    </source>
</evidence>
<evidence type="ECO:0000256" key="8">
    <source>
        <dbReference type="ARBA" id="ARBA00023065"/>
    </source>
</evidence>
<dbReference type="SUPFAM" id="SSF81336">
    <property type="entry name" value="F1F0 ATP synthase subunit A"/>
    <property type="match status" value="1"/>
</dbReference>
<keyword evidence="4" id="KW-0138">CF(0)</keyword>
<dbReference type="PRINTS" id="PR00123">
    <property type="entry name" value="ATPASEA"/>
</dbReference>
<evidence type="ECO:0000256" key="4">
    <source>
        <dbReference type="ARBA" id="ARBA00022547"/>
    </source>
</evidence>
<dbReference type="NCBIfam" id="TIGR01131">
    <property type="entry name" value="ATP_synt_6_or_A"/>
    <property type="match status" value="1"/>
</dbReference>
<keyword evidence="7 12" id="KW-1133">Transmembrane helix</keyword>
<evidence type="ECO:0000256" key="9">
    <source>
        <dbReference type="ARBA" id="ARBA00023136"/>
    </source>
</evidence>
<accession>A0A0B4MYZ3</accession>
<feature type="transmembrane region" description="Helical" evidence="12">
    <location>
        <begin position="32"/>
        <end position="55"/>
    </location>
</feature>